<evidence type="ECO:0000313" key="1">
    <source>
        <dbReference type="Proteomes" id="UP000887580"/>
    </source>
</evidence>
<protein>
    <submittedName>
        <fullName evidence="2">Mitochondrial protein M19</fullName>
    </submittedName>
</protein>
<dbReference type="WBParaSite" id="PS1159_v2.g7779.t2">
    <property type="protein sequence ID" value="PS1159_v2.g7779.t2"/>
    <property type="gene ID" value="PS1159_v2.g7779"/>
</dbReference>
<accession>A0AC35GRI1</accession>
<dbReference type="Proteomes" id="UP000887580">
    <property type="component" value="Unplaced"/>
</dbReference>
<reference evidence="2" key="1">
    <citation type="submission" date="2022-11" db="UniProtKB">
        <authorList>
            <consortium name="WormBaseParasite"/>
        </authorList>
    </citation>
    <scope>IDENTIFICATION</scope>
</reference>
<organism evidence="1 2">
    <name type="scientific">Panagrolaimus sp. PS1159</name>
    <dbReference type="NCBI Taxonomy" id="55785"/>
    <lineage>
        <taxon>Eukaryota</taxon>
        <taxon>Metazoa</taxon>
        <taxon>Ecdysozoa</taxon>
        <taxon>Nematoda</taxon>
        <taxon>Chromadorea</taxon>
        <taxon>Rhabditida</taxon>
        <taxon>Tylenchina</taxon>
        <taxon>Panagrolaimomorpha</taxon>
        <taxon>Panagrolaimoidea</taxon>
        <taxon>Panagrolaimidae</taxon>
        <taxon>Panagrolaimus</taxon>
    </lineage>
</organism>
<evidence type="ECO:0000313" key="2">
    <source>
        <dbReference type="WBParaSite" id="PS1159_v2.g7779.t2"/>
    </source>
</evidence>
<name>A0AC35GRI1_9BILA</name>
<proteinExistence type="predicted"/>
<sequence>IKFYEMSHLYKQYMRLIAKWPRDKFKNDQRNLGFWFERELEKIFKYSPIPPETGVCERRLKALTELVENRHQHDFPHKYNSGIFGMKLQQLQEINSDEFRQQIGLGEPKKSLFARLFARK</sequence>